<dbReference type="Proteomes" id="UP000035642">
    <property type="component" value="Unassembled WGS sequence"/>
</dbReference>
<reference evidence="2" key="2">
    <citation type="submission" date="2017-02" db="UniProtKB">
        <authorList>
            <consortium name="WormBaseParasite"/>
        </authorList>
    </citation>
    <scope>IDENTIFICATION</scope>
</reference>
<dbReference type="AlphaFoldDB" id="A0A0K0DHS6"/>
<dbReference type="WBParaSite" id="ACAC_0001077901-mRNA-1">
    <property type="protein sequence ID" value="ACAC_0001077901-mRNA-1"/>
    <property type="gene ID" value="ACAC_0001077901"/>
</dbReference>
<evidence type="ECO:0000313" key="1">
    <source>
        <dbReference type="Proteomes" id="UP000035642"/>
    </source>
</evidence>
<accession>A0A0K0DHS6</accession>
<keyword evidence="1" id="KW-1185">Reference proteome</keyword>
<sequence>MAPLPLPLLSNGTNEELSLHEIRIANAIRVGPGNYRLAVPSISMNKIMAKPVTSESASSGSNERPNVVESQVDVDIYEEVAGTGEYDYTSGDVLSPSLVSESRDVVPGATYRELKGENKYLKEQLHANVLRIKQLEALLVLRNGHVKTLVSDNLQLLLKCQKLMEALGEEEAKEVLLVFLK</sequence>
<proteinExistence type="predicted"/>
<evidence type="ECO:0000313" key="2">
    <source>
        <dbReference type="WBParaSite" id="ACAC_0001077901-mRNA-1"/>
    </source>
</evidence>
<organism evidence="1 2">
    <name type="scientific">Angiostrongylus cantonensis</name>
    <name type="common">Rat lungworm</name>
    <dbReference type="NCBI Taxonomy" id="6313"/>
    <lineage>
        <taxon>Eukaryota</taxon>
        <taxon>Metazoa</taxon>
        <taxon>Ecdysozoa</taxon>
        <taxon>Nematoda</taxon>
        <taxon>Chromadorea</taxon>
        <taxon>Rhabditida</taxon>
        <taxon>Rhabditina</taxon>
        <taxon>Rhabditomorpha</taxon>
        <taxon>Strongyloidea</taxon>
        <taxon>Metastrongylidae</taxon>
        <taxon>Angiostrongylus</taxon>
    </lineage>
</organism>
<protein>
    <submittedName>
        <fullName evidence="2">Gag-pol polyprotein</fullName>
    </submittedName>
</protein>
<name>A0A0K0DHS6_ANGCA</name>
<reference evidence="1" key="1">
    <citation type="submission" date="2012-09" db="EMBL/GenBank/DDBJ databases">
        <authorList>
            <person name="Martin A.A."/>
        </authorList>
    </citation>
    <scope>NUCLEOTIDE SEQUENCE</scope>
</reference>